<reference evidence="1 2" key="1">
    <citation type="submission" date="2019-07" db="EMBL/GenBank/DDBJ databases">
        <title>Complete Genome Sequence of Leptotrichia shahii Strain JCM 16776.</title>
        <authorList>
            <person name="Watanabe S."/>
            <person name="Cui L."/>
        </authorList>
    </citation>
    <scope>NUCLEOTIDE SEQUENCE [LARGE SCALE GENOMIC DNA]</scope>
    <source>
        <strain evidence="1 2">JCM16776</strain>
    </source>
</reference>
<dbReference type="OrthoDB" id="81983at2"/>
<protein>
    <submittedName>
        <fullName evidence="1">Uncharacterized protein</fullName>
    </submittedName>
</protein>
<proteinExistence type="predicted"/>
<accession>A0A510JNB6</accession>
<dbReference type="AlphaFoldDB" id="A0A510JNB6"/>
<gene>
    <name evidence="1" type="ORF">JCM16776_1042</name>
</gene>
<dbReference type="RefSeq" id="WP_149201909.1">
    <property type="nucleotide sequence ID" value="NZ_AP019827.1"/>
</dbReference>
<evidence type="ECO:0000313" key="1">
    <source>
        <dbReference type="EMBL" id="BBM40822.1"/>
    </source>
</evidence>
<dbReference type="EMBL" id="AP019827">
    <property type="protein sequence ID" value="BBM40822.1"/>
    <property type="molecule type" value="Genomic_DNA"/>
</dbReference>
<evidence type="ECO:0000313" key="2">
    <source>
        <dbReference type="Proteomes" id="UP000322617"/>
    </source>
</evidence>
<name>A0A510JNB6_9FUSO</name>
<sequence>MYYKDKKIGEIIVNERLGIDSLKDAKYIDVDKKEFIYSIDKEITHILGSKNEKYKITTSIYMEKGFDLEFVIENEGKTATIKKEISVAYNK</sequence>
<dbReference type="Proteomes" id="UP000322617">
    <property type="component" value="Chromosome"/>
</dbReference>
<organism evidence="1 2">
    <name type="scientific">Leptotrichia shahii</name>
    <dbReference type="NCBI Taxonomy" id="157691"/>
    <lineage>
        <taxon>Bacteria</taxon>
        <taxon>Fusobacteriati</taxon>
        <taxon>Fusobacteriota</taxon>
        <taxon>Fusobacteriia</taxon>
        <taxon>Fusobacteriales</taxon>
        <taxon>Leptotrichiaceae</taxon>
        <taxon>Leptotrichia</taxon>
    </lineage>
</organism>
<dbReference type="STRING" id="1122172.GCA_000373045_00368"/>
<dbReference type="KEGG" id="lsz:JCM16776_1042"/>
<keyword evidence="2" id="KW-1185">Reference proteome</keyword>